<gene>
    <name evidence="1" type="ORF">QE152_g14304</name>
</gene>
<keyword evidence="2" id="KW-1185">Reference proteome</keyword>
<proteinExistence type="predicted"/>
<dbReference type="EMBL" id="JASPKY010000143">
    <property type="protein sequence ID" value="KAK9730683.1"/>
    <property type="molecule type" value="Genomic_DNA"/>
</dbReference>
<organism evidence="1 2">
    <name type="scientific">Popillia japonica</name>
    <name type="common">Japanese beetle</name>
    <dbReference type="NCBI Taxonomy" id="7064"/>
    <lineage>
        <taxon>Eukaryota</taxon>
        <taxon>Metazoa</taxon>
        <taxon>Ecdysozoa</taxon>
        <taxon>Arthropoda</taxon>
        <taxon>Hexapoda</taxon>
        <taxon>Insecta</taxon>
        <taxon>Pterygota</taxon>
        <taxon>Neoptera</taxon>
        <taxon>Endopterygota</taxon>
        <taxon>Coleoptera</taxon>
        <taxon>Polyphaga</taxon>
        <taxon>Scarabaeiformia</taxon>
        <taxon>Scarabaeidae</taxon>
        <taxon>Rutelinae</taxon>
        <taxon>Popillia</taxon>
    </lineage>
</organism>
<dbReference type="AlphaFoldDB" id="A0AAW1L7C4"/>
<accession>A0AAW1L7C4</accession>
<comment type="caution">
    <text evidence="1">The sequence shown here is derived from an EMBL/GenBank/DDBJ whole genome shotgun (WGS) entry which is preliminary data.</text>
</comment>
<dbReference type="Proteomes" id="UP001458880">
    <property type="component" value="Unassembled WGS sequence"/>
</dbReference>
<evidence type="ECO:0000313" key="2">
    <source>
        <dbReference type="Proteomes" id="UP001458880"/>
    </source>
</evidence>
<protein>
    <submittedName>
        <fullName evidence="1">Uncharacterized protein</fullName>
    </submittedName>
</protein>
<name>A0AAW1L7C4_POPJA</name>
<sequence length="206" mass="23303">MNNKRLPLPDSVDANDLNKHFAGVRNSSPDRDLINSYSSRSLNLNREKFELVQITDHDIIKAVDKVKSKAAGREKFELVQITDHDIIKAVDKLRTGHHQDCPTMGTQLGKQHRKPFRIAQPWEHSWASNTGNHVTCFITFSKSTGPSRTRGILVSCITAKFANRLWITHPFNSFFIGDNIYAILSLQIIQEQLQSLQGVFSGHEPS</sequence>
<evidence type="ECO:0000313" key="1">
    <source>
        <dbReference type="EMBL" id="KAK9730683.1"/>
    </source>
</evidence>
<reference evidence="1 2" key="1">
    <citation type="journal article" date="2024" name="BMC Genomics">
        <title>De novo assembly and annotation of Popillia japonica's genome with initial clues to its potential as an invasive pest.</title>
        <authorList>
            <person name="Cucini C."/>
            <person name="Boschi S."/>
            <person name="Funari R."/>
            <person name="Cardaioli E."/>
            <person name="Iannotti N."/>
            <person name="Marturano G."/>
            <person name="Paoli F."/>
            <person name="Bruttini M."/>
            <person name="Carapelli A."/>
            <person name="Frati F."/>
            <person name="Nardi F."/>
        </authorList>
    </citation>
    <scope>NUCLEOTIDE SEQUENCE [LARGE SCALE GENOMIC DNA]</scope>
    <source>
        <strain evidence="1">DMR45628</strain>
    </source>
</reference>